<dbReference type="InterPro" id="IPR043502">
    <property type="entry name" value="DNA/RNA_pol_sf"/>
</dbReference>
<dbReference type="KEGG" id="vg:26900139"/>
<dbReference type="Pfam" id="PF00680">
    <property type="entry name" value="RdRP_1"/>
    <property type="match status" value="1"/>
</dbReference>
<keyword evidence="6" id="KW-0378">Hydrolase</keyword>
<protein>
    <submittedName>
        <fullName evidence="12">Polyprotein</fullName>
    </submittedName>
</protein>
<dbReference type="GO" id="GO:0003724">
    <property type="term" value="F:RNA helicase activity"/>
    <property type="evidence" value="ECO:0007669"/>
    <property type="project" value="InterPro"/>
</dbReference>
<dbReference type="InterPro" id="IPR014759">
    <property type="entry name" value="Helicase_SF3_ssRNA_vir"/>
</dbReference>
<dbReference type="SUPFAM" id="SSF56672">
    <property type="entry name" value="DNA/RNA polymerases"/>
    <property type="match status" value="1"/>
</dbReference>
<dbReference type="SUPFAM" id="SSF50494">
    <property type="entry name" value="Trypsin-like serine proteases"/>
    <property type="match status" value="1"/>
</dbReference>
<keyword evidence="5" id="KW-0547">Nucleotide-binding</keyword>
<evidence type="ECO:0000259" key="11">
    <source>
        <dbReference type="PROSITE" id="PS51218"/>
    </source>
</evidence>
<evidence type="ECO:0000256" key="5">
    <source>
        <dbReference type="ARBA" id="ARBA00022741"/>
    </source>
</evidence>
<evidence type="ECO:0000256" key="1">
    <source>
        <dbReference type="ARBA" id="ARBA00022484"/>
    </source>
</evidence>
<dbReference type="GO" id="GO:0039694">
    <property type="term" value="P:viral RNA genome replication"/>
    <property type="evidence" value="ECO:0007669"/>
    <property type="project" value="InterPro"/>
</dbReference>
<keyword evidence="1" id="KW-0696">RNA-directed RNA polymerase</keyword>
<dbReference type="InterPro" id="IPR001205">
    <property type="entry name" value="RNA-dir_pol_C"/>
</dbReference>
<dbReference type="Proteomes" id="UP000203085">
    <property type="component" value="Segment"/>
</dbReference>
<evidence type="ECO:0000256" key="3">
    <source>
        <dbReference type="ARBA" id="ARBA00022679"/>
    </source>
</evidence>
<dbReference type="InterPro" id="IPR000605">
    <property type="entry name" value="Helicase_SF3_ssDNA/RNA_vir"/>
</dbReference>
<dbReference type="GeneID" id="26900139"/>
<dbReference type="RefSeq" id="YP_009230120.1">
    <property type="nucleotide sequence ID" value="NC_029307.1"/>
</dbReference>
<evidence type="ECO:0000256" key="4">
    <source>
        <dbReference type="ARBA" id="ARBA00022695"/>
    </source>
</evidence>
<feature type="domain" description="RdRp catalytic" evidence="10">
    <location>
        <begin position="1303"/>
        <end position="1444"/>
    </location>
</feature>
<keyword evidence="2" id="KW-0645">Protease</keyword>
<keyword evidence="7" id="KW-0788">Thiol protease</keyword>
<keyword evidence="8" id="KW-0067">ATP-binding</keyword>
<reference evidence="13" key="1">
    <citation type="submission" date="2015-09" db="EMBL/GenBank/DDBJ databases">
        <title>RNA viruses as major contributors to Antarctic virioplankton.</title>
        <authorList>
            <person name="Miranda J.A."/>
            <person name="Culley A.I."/>
            <person name="Schvarcz C.R."/>
            <person name="Steward G.F."/>
        </authorList>
    </citation>
    <scope>NUCLEOTIDE SEQUENCE [LARGE SCALE GENOMIC DNA]</scope>
</reference>
<evidence type="ECO:0000256" key="9">
    <source>
        <dbReference type="ARBA" id="ARBA00022953"/>
    </source>
</evidence>
<dbReference type="GO" id="GO:0006508">
    <property type="term" value="P:proteolysis"/>
    <property type="evidence" value="ECO:0007669"/>
    <property type="project" value="UniProtKB-KW"/>
</dbReference>
<proteinExistence type="predicted"/>
<organism evidence="12 13">
    <name type="scientific">Marine RNA virus PAL156</name>
    <dbReference type="NCBI Taxonomy" id="1804154"/>
    <lineage>
        <taxon>Viruses</taxon>
        <taxon>Riboviria</taxon>
        <taxon>Orthornavirae</taxon>
        <taxon>Pisuviricota</taxon>
        <taxon>Pisoniviricetes</taxon>
        <taxon>Picornavirales</taxon>
        <taxon>Marnaviridae</taxon>
        <taxon>Sogarnavirus</taxon>
        <taxon>Sogarnavirus palmerensis</taxon>
        <taxon>Palmarnavirus 156</taxon>
    </lineage>
</organism>
<name>A0A140DLW8_9VIRU</name>
<feature type="domain" description="SF3 helicase" evidence="11">
    <location>
        <begin position="311"/>
        <end position="482"/>
    </location>
</feature>
<evidence type="ECO:0000313" key="13">
    <source>
        <dbReference type="Proteomes" id="UP000203085"/>
    </source>
</evidence>
<dbReference type="EMBL" id="KT727024">
    <property type="protein sequence ID" value="AMK49155.1"/>
    <property type="molecule type" value="Genomic_RNA"/>
</dbReference>
<dbReference type="Pfam" id="PF00910">
    <property type="entry name" value="RNA_helicase"/>
    <property type="match status" value="1"/>
</dbReference>
<evidence type="ECO:0000256" key="6">
    <source>
        <dbReference type="ARBA" id="ARBA00022801"/>
    </source>
</evidence>
<dbReference type="InterPro" id="IPR007094">
    <property type="entry name" value="RNA-dir_pol_PSvirus"/>
</dbReference>
<evidence type="ECO:0000256" key="2">
    <source>
        <dbReference type="ARBA" id="ARBA00022670"/>
    </source>
</evidence>
<evidence type="ECO:0000259" key="10">
    <source>
        <dbReference type="PROSITE" id="PS50507"/>
    </source>
</evidence>
<sequence length="1587" mass="177212">MTLNFSLVPSLTQFSKVFSWNPKNLYYPNPDLSDSHNRILSLKHQLLRNVDVVPFSPQSLLSFKSFFDLEAAMRTKLTETAISKIEGLMALYMALADVKSASGFAAVLILYAKTINQTALSSQLKNITTKLFDSYKPQSSSSSRPKWLDQMVSGLTNWKLLVNSPSFTQISRVISLLITLGVVESCSVNLGNFEIFAVQAQAKHCNAIDLVDALVETVTYFAEGAYQCFEQGSMKPLLFSSPKILLLEEKCIQKQTEFEFVKNGNLQKFCDKSEACFDKELKELVDDLHEFYKIMPHGAEKKIIQCKWEQLSKMNAEFIALRVAGGLRKSPFCVKIFGNSGVGKSTFADLVMATVLKAAGVPSTSDYIVTLNEKEKYMSTYKSFVTGIKIDDYGNTKADFWECAPSDWIIKLCNNIREAAVMADIGSKGKISIEPSCLTITTNVESMHAGVTSYNPMSILRRAHVHVELNVRPEFKTDNMLDSKKVIQKFGNLDNIHDIWLVTVKKPIGDGEGKQNFSSWETIKSDVSIQDFLNYIITSSTSHYEEQTKIVESFKEPSNLVVICPKCRKLQSTCSCDLTPHYGERLASMITKKAKEVDLNFQKIRCNTETKVEDIAVDSLLLGFKWFEESPYARWTSWIPESFMDNEYVRSAILCSGRDIIGQSVNQYALNFFAIATSCVGIANRFHSTLTVPTALACLLCGVVCFAGVVEAKKNAYLDELVANRAILNKTFISARDKHVNYACGAFAGLALLYSAAKLVQALRASMSMQGSLNPSSIAEIQERDLEVSPWKSEPFSPTKVFKHFGTMSEAETTLSKSMCQIQIKNSFSGAFILKTNLIAIPHHFLPKEVSEAKLLYGKRHIRFILNPALTQRVGNMDMVIVYVPNTGPLRDNTKRFMSEYVSQPMVATMYGIHADGSRFDSRIMWQFAGAIDNGYCYSNGSTYTMTGMNTFEGQCMSPILHEGDRKCIIGFHIGGKAGTPRGCGLAVLAPEIEIAISKLFLLSKSFIEGPQSCDIEDVIAGKNIFVSKEIHRKCPSRFIDKDGAVEIYGSVTGRATHTSDVIATPISDIVTEVTGVPNVWGPPKFKQPITLANGATDPQLWKPWEASLSVCAKPSIGFDPQKVDDATEDYLSSLKINFDKQSVLWKKDIRPLTQVEVVSGTDGKRFLDAMKTSTSMGFPMHGPKINHLIDLPPTAEHACPRTFTPEIWKLVEELKEKADKGTFLNQIFGANLKDEATLLTKDKVRVFQAAPIALQILIREYFLPIARFLSLNPLVSECAVGINSQGPEWHELAQFMAMFGDDRIIAGDYSKYDLRMPAQLTLAAFGVMIEIARWSGNYTEIDLARMKVIAHDVCCPLVAYNGTLMRFMGTNPSGQNLTVYINSIVNSLLHRLAFHDVYDLEACKKIGKDLRLGRPARFRDLVSLSTYGDDAKGSVRDGYDEFNHVSMATYLAKNDMKFTMPDKTSDPVPFMSRFDADFLKRQDLYSEDLGHYVGALDENSIFKSLHSIIKSKVVTPTEVSAMNIGGAMREWFFHGREIFDKRLVQMKLVAEKANLPIPELEVTYDQRVEAWREKYLPPEPGVPSDS</sequence>
<dbReference type="GO" id="GO:0005524">
    <property type="term" value="F:ATP binding"/>
    <property type="evidence" value="ECO:0007669"/>
    <property type="project" value="UniProtKB-KW"/>
</dbReference>
<evidence type="ECO:0000256" key="8">
    <source>
        <dbReference type="ARBA" id="ARBA00022840"/>
    </source>
</evidence>
<keyword evidence="9" id="KW-0693">Viral RNA replication</keyword>
<dbReference type="Gene3D" id="3.30.70.270">
    <property type="match status" value="1"/>
</dbReference>
<keyword evidence="3" id="KW-0808">Transferase</keyword>
<dbReference type="CDD" id="cd23195">
    <property type="entry name" value="Marnaviridae_RdRp"/>
    <property type="match status" value="1"/>
</dbReference>
<dbReference type="GO" id="GO:0003968">
    <property type="term" value="F:RNA-directed RNA polymerase activity"/>
    <property type="evidence" value="ECO:0007669"/>
    <property type="project" value="UniProtKB-KW"/>
</dbReference>
<evidence type="ECO:0000313" key="12">
    <source>
        <dbReference type="EMBL" id="AMK49155.1"/>
    </source>
</evidence>
<dbReference type="PROSITE" id="PS50507">
    <property type="entry name" value="RDRP_SSRNA_POS"/>
    <property type="match status" value="1"/>
</dbReference>
<dbReference type="GO" id="GO:0008234">
    <property type="term" value="F:cysteine-type peptidase activity"/>
    <property type="evidence" value="ECO:0007669"/>
    <property type="project" value="UniProtKB-KW"/>
</dbReference>
<accession>A0A140DLW8</accession>
<dbReference type="GO" id="GO:0003723">
    <property type="term" value="F:RNA binding"/>
    <property type="evidence" value="ECO:0007669"/>
    <property type="project" value="InterPro"/>
</dbReference>
<dbReference type="PROSITE" id="PS51218">
    <property type="entry name" value="SF3_HELICASE_2"/>
    <property type="match status" value="1"/>
</dbReference>
<dbReference type="InterPro" id="IPR009003">
    <property type="entry name" value="Peptidase_S1_PA"/>
</dbReference>
<keyword evidence="13" id="KW-1185">Reference proteome</keyword>
<keyword evidence="4" id="KW-0548">Nucleotidyltransferase</keyword>
<dbReference type="InterPro" id="IPR043128">
    <property type="entry name" value="Rev_trsase/Diguanyl_cyclase"/>
</dbReference>
<evidence type="ECO:0000256" key="7">
    <source>
        <dbReference type="ARBA" id="ARBA00022807"/>
    </source>
</evidence>
<dbReference type="GO" id="GO:0006351">
    <property type="term" value="P:DNA-templated transcription"/>
    <property type="evidence" value="ECO:0007669"/>
    <property type="project" value="InterPro"/>
</dbReference>